<reference evidence="1 2" key="1">
    <citation type="submission" date="2020-10" db="EMBL/GenBank/DDBJ databases">
        <title>Whole genome sequence of oil-degrading bacteria Rhodococcus pyridinivorans strain 5Ap.</title>
        <authorList>
            <person name="Akhremchuk A.E."/>
            <person name="Valentovich L.N."/>
            <person name="Charniauskaya M.I."/>
            <person name="Bukliarevich H.A."/>
            <person name="Titok M.A."/>
        </authorList>
    </citation>
    <scope>NUCLEOTIDE SEQUENCE [LARGE SCALE GENOMIC DNA]</scope>
    <source>
        <strain evidence="1 2">5Ap</strain>
    </source>
</reference>
<dbReference type="EMBL" id="CP063450">
    <property type="protein sequence ID" value="QOV99543.1"/>
    <property type="molecule type" value="Genomic_DNA"/>
</dbReference>
<keyword evidence="2" id="KW-1185">Reference proteome</keyword>
<sequence>MTATDIDAAWENFAADAAQWVDRAALALACIAARHGVTITAHRIERDLEQYVSAYEGTYGIRPATPTEQDRAADRLTNARELVGGAQRARAGERR</sequence>
<organism evidence="1 2">
    <name type="scientific">Rhodococcus pyridinivorans</name>
    <dbReference type="NCBI Taxonomy" id="103816"/>
    <lineage>
        <taxon>Bacteria</taxon>
        <taxon>Bacillati</taxon>
        <taxon>Actinomycetota</taxon>
        <taxon>Actinomycetes</taxon>
        <taxon>Mycobacteriales</taxon>
        <taxon>Nocardiaceae</taxon>
        <taxon>Rhodococcus</taxon>
    </lineage>
</organism>
<gene>
    <name evidence="1" type="ORF">INP59_03840</name>
</gene>
<proteinExistence type="predicted"/>
<dbReference type="AlphaFoldDB" id="A0A7M2XQ69"/>
<accession>A0A7M2XQ69</accession>
<dbReference type="RefSeq" id="WP_193903174.1">
    <property type="nucleotide sequence ID" value="NZ_CP063450.1"/>
</dbReference>
<dbReference type="Proteomes" id="UP000593818">
    <property type="component" value="Chromosome"/>
</dbReference>
<name>A0A7M2XQ69_9NOCA</name>
<evidence type="ECO:0000313" key="1">
    <source>
        <dbReference type="EMBL" id="QOV99543.1"/>
    </source>
</evidence>
<protein>
    <submittedName>
        <fullName evidence="1">Uncharacterized protein</fullName>
    </submittedName>
</protein>
<evidence type="ECO:0000313" key="2">
    <source>
        <dbReference type="Proteomes" id="UP000593818"/>
    </source>
</evidence>